<dbReference type="SUPFAM" id="SSF56731">
    <property type="entry name" value="DNA primase core"/>
    <property type="match status" value="1"/>
</dbReference>
<dbReference type="InterPro" id="IPR002694">
    <property type="entry name" value="Znf_CHC2"/>
</dbReference>
<dbReference type="InterPro" id="IPR034151">
    <property type="entry name" value="TOPRIM_DnaG_bac"/>
</dbReference>
<evidence type="ECO:0000256" key="9">
    <source>
        <dbReference type="ARBA" id="ARBA00022842"/>
    </source>
</evidence>
<comment type="catalytic activity">
    <reaction evidence="12">
        <text>ssDNA + n NTP = ssDNA/pppN(pN)n-1 hybrid + (n-1) diphosphate.</text>
        <dbReference type="EC" id="2.7.7.101"/>
    </reaction>
</comment>
<dbReference type="SUPFAM" id="SSF57783">
    <property type="entry name" value="Zinc beta-ribbon"/>
    <property type="match status" value="1"/>
</dbReference>
<comment type="cofactor">
    <cofactor evidence="12 13">
        <name>Zn(2+)</name>
        <dbReference type="ChEBI" id="CHEBI:29105"/>
    </cofactor>
    <text evidence="12 13">Binds 1 zinc ion per monomer.</text>
</comment>
<dbReference type="GO" id="GO:0005737">
    <property type="term" value="C:cytoplasm"/>
    <property type="evidence" value="ECO:0007669"/>
    <property type="project" value="TreeGrafter"/>
</dbReference>
<feature type="compositionally biased region" description="Low complexity" evidence="14">
    <location>
        <begin position="472"/>
        <end position="486"/>
    </location>
</feature>
<evidence type="ECO:0000313" key="17">
    <source>
        <dbReference type="Proteomes" id="UP000315003"/>
    </source>
</evidence>
<evidence type="ECO:0000256" key="2">
    <source>
        <dbReference type="ARBA" id="ARBA00022515"/>
    </source>
</evidence>
<accession>A0A517SRV6</accession>
<dbReference type="GO" id="GO:0003899">
    <property type="term" value="F:DNA-directed RNA polymerase activity"/>
    <property type="evidence" value="ECO:0007669"/>
    <property type="project" value="UniProtKB-UniRule"/>
</dbReference>
<evidence type="ECO:0000256" key="11">
    <source>
        <dbReference type="ARBA" id="ARBA00023163"/>
    </source>
</evidence>
<keyword evidence="6 12" id="KW-0479">Metal-binding</keyword>
<keyword evidence="5 12" id="KW-0235">DNA replication</keyword>
<dbReference type="Gene3D" id="3.40.1360.10">
    <property type="match status" value="1"/>
</dbReference>
<dbReference type="Gene3D" id="3.90.980.10">
    <property type="entry name" value="DNA primase, catalytic core, N-terminal domain"/>
    <property type="match status" value="1"/>
</dbReference>
<evidence type="ECO:0000256" key="10">
    <source>
        <dbReference type="ARBA" id="ARBA00023125"/>
    </source>
</evidence>
<dbReference type="NCBIfam" id="TIGR01391">
    <property type="entry name" value="dnaG"/>
    <property type="match status" value="1"/>
</dbReference>
<evidence type="ECO:0000256" key="14">
    <source>
        <dbReference type="SAM" id="MobiDB-lite"/>
    </source>
</evidence>
<keyword evidence="1 12" id="KW-0240">DNA-directed RNA polymerase</keyword>
<evidence type="ECO:0000256" key="1">
    <source>
        <dbReference type="ARBA" id="ARBA00022478"/>
    </source>
</evidence>
<feature type="region of interest" description="Disordered" evidence="14">
    <location>
        <begin position="438"/>
        <end position="495"/>
    </location>
</feature>
<dbReference type="InterPro" id="IPR037068">
    <property type="entry name" value="DNA_primase_core_N_sf"/>
</dbReference>
<dbReference type="SMART" id="SM00400">
    <property type="entry name" value="ZnF_CHCC"/>
    <property type="match status" value="1"/>
</dbReference>
<keyword evidence="3 12" id="KW-0808">Transferase</keyword>
<dbReference type="OrthoDB" id="9803773at2"/>
<feature type="zinc finger region" description="CHC2-type" evidence="12 13">
    <location>
        <begin position="37"/>
        <end position="61"/>
    </location>
</feature>
<dbReference type="PANTHER" id="PTHR30313:SF2">
    <property type="entry name" value="DNA PRIMASE"/>
    <property type="match status" value="1"/>
</dbReference>
<dbReference type="PIRSF" id="PIRSF002811">
    <property type="entry name" value="DnaG"/>
    <property type="match status" value="1"/>
</dbReference>
<protein>
    <recommendedName>
        <fullName evidence="12">DNA primase</fullName>
        <ecNumber evidence="12">2.7.7.101</ecNumber>
    </recommendedName>
</protein>
<evidence type="ECO:0000256" key="8">
    <source>
        <dbReference type="ARBA" id="ARBA00022833"/>
    </source>
</evidence>
<dbReference type="Proteomes" id="UP000315003">
    <property type="component" value="Chromosome"/>
</dbReference>
<dbReference type="PANTHER" id="PTHR30313">
    <property type="entry name" value="DNA PRIMASE"/>
    <property type="match status" value="1"/>
</dbReference>
<evidence type="ECO:0000256" key="3">
    <source>
        <dbReference type="ARBA" id="ARBA00022679"/>
    </source>
</evidence>
<dbReference type="InterPro" id="IPR030846">
    <property type="entry name" value="DnaG_bac"/>
</dbReference>
<keyword evidence="7 12" id="KW-0863">Zinc-finger</keyword>
<dbReference type="InterPro" id="IPR006171">
    <property type="entry name" value="TOPRIM_dom"/>
</dbReference>
<dbReference type="CDD" id="cd03364">
    <property type="entry name" value="TOPRIM_DnaG_primases"/>
    <property type="match status" value="1"/>
</dbReference>
<dbReference type="HAMAP" id="MF_00974">
    <property type="entry name" value="DNA_primase_DnaG"/>
    <property type="match status" value="1"/>
</dbReference>
<dbReference type="GO" id="GO:0003677">
    <property type="term" value="F:DNA binding"/>
    <property type="evidence" value="ECO:0007669"/>
    <property type="project" value="UniProtKB-KW"/>
</dbReference>
<evidence type="ECO:0000256" key="5">
    <source>
        <dbReference type="ARBA" id="ARBA00022705"/>
    </source>
</evidence>
<comment type="similarity">
    <text evidence="12">Belongs to the DnaG primase family.</text>
</comment>
<dbReference type="InterPro" id="IPR006295">
    <property type="entry name" value="DNA_primase_DnaG"/>
</dbReference>
<dbReference type="GO" id="GO:0000428">
    <property type="term" value="C:DNA-directed RNA polymerase complex"/>
    <property type="evidence" value="ECO:0007669"/>
    <property type="project" value="UniProtKB-KW"/>
</dbReference>
<dbReference type="GO" id="GO:0006269">
    <property type="term" value="P:DNA replication, synthesis of primer"/>
    <property type="evidence" value="ECO:0007669"/>
    <property type="project" value="UniProtKB-UniRule"/>
</dbReference>
<feature type="domain" description="Toprim" evidence="15">
    <location>
        <begin position="266"/>
        <end position="347"/>
    </location>
</feature>
<dbReference type="FunFam" id="3.40.1360.10:FF:000002">
    <property type="entry name" value="DNA primase"/>
    <property type="match status" value="1"/>
</dbReference>
<feature type="region of interest" description="Disordered" evidence="14">
    <location>
        <begin position="522"/>
        <end position="554"/>
    </location>
</feature>
<evidence type="ECO:0000256" key="13">
    <source>
        <dbReference type="PIRSR" id="PIRSR002811-1"/>
    </source>
</evidence>
<dbReference type="Pfam" id="PF01807">
    <property type="entry name" value="Zn_ribbon_DnaG"/>
    <property type="match status" value="1"/>
</dbReference>
<comment type="function">
    <text evidence="12">RNA polymerase that catalyzes the synthesis of short RNA molecules used as primers for DNA polymerase during DNA replication.</text>
</comment>
<dbReference type="Pfam" id="PF08275">
    <property type="entry name" value="DNAG_N"/>
    <property type="match status" value="1"/>
</dbReference>
<keyword evidence="9" id="KW-0460">Magnesium</keyword>
<keyword evidence="10 12" id="KW-0238">DNA-binding</keyword>
<dbReference type="GO" id="GO:0008270">
    <property type="term" value="F:zinc ion binding"/>
    <property type="evidence" value="ECO:0007669"/>
    <property type="project" value="UniProtKB-UniRule"/>
</dbReference>
<evidence type="ECO:0000256" key="7">
    <source>
        <dbReference type="ARBA" id="ARBA00022771"/>
    </source>
</evidence>
<evidence type="ECO:0000256" key="4">
    <source>
        <dbReference type="ARBA" id="ARBA00022695"/>
    </source>
</evidence>
<dbReference type="SMART" id="SM00493">
    <property type="entry name" value="TOPRIM"/>
    <property type="match status" value="1"/>
</dbReference>
<name>A0A517SRV6_9BACT</name>
<proteinExistence type="inferred from homology"/>
<dbReference type="RefSeq" id="WP_145270329.1">
    <property type="nucleotide sequence ID" value="NZ_CP036272.1"/>
</dbReference>
<dbReference type="InterPro" id="IPR036977">
    <property type="entry name" value="DNA_primase_Znf_CHC2"/>
</dbReference>
<sequence length="703" mass="77509">MLDFDLKERVRTAIDIVDVVSATLTVVPKGRVLAAHCPWHDDRSPSLTINQERQSWKCWVCDIGGDVFSFVMKRDGVDFVTALKTLAEQAGIEFQRGPQAKPGSAQDKSTLLAAVKAVSEAYYQQLDSPQTDDAKIAADYLAGRGIDASLRKQFHIGFAPDSWDFATSLLAKQNFRPEIAAAAGVALKRREKEGSYDLFRGRLMFPILDMQHRQISMGGRVIPEIAKRHGDRAGGKYINGPETLLFRKSQQLYGLDQAREAIRKSGHALVMEGYTDVIAAHKAGLQSAVAVLGTALGSDHVKLLKRLTQQVYLVLDGDAAGQRRAEEVLELFVSANADLRVITLPEGMDPADFLEQHGKTAFEALLKKAPDALQHKLQTLTAGIDLTHDTHAVTTAIDTVTGILGKAKSLDPIKQDQILLRLSKTFGIGIERLNEKLQDKRQEARRRQNNAAKFSQAKKHAPQNGNQRAGSPQQAQTNQQAQPPDANGLHAGVPVDPNQLLSEIESGDDHVWHETGFAPAQYGAVNEPLPPGSTVDSFGGSPGNASASERERPQYQPLSGLDKELLESIIESPGLAAMAVEAIDPEWLDTWTAKTIFGIYQELEFEGRELDVESLMLAIENEFLKNEIATLQFTLVEKSSASTLTPEQRYQEVMKQFGKRQSEAERLRKIADLESASLEADEELEVLKNLFDTERNRQQLDQS</sequence>
<keyword evidence="4 12" id="KW-0548">Nucleotidyltransferase</keyword>
<dbReference type="EMBL" id="CP036272">
    <property type="protein sequence ID" value="QDT58861.1"/>
    <property type="molecule type" value="Genomic_DNA"/>
</dbReference>
<keyword evidence="17" id="KW-1185">Reference proteome</keyword>
<dbReference type="InterPro" id="IPR013264">
    <property type="entry name" value="DNAG_N"/>
</dbReference>
<dbReference type="GO" id="GO:1990077">
    <property type="term" value="C:primosome complex"/>
    <property type="evidence" value="ECO:0007669"/>
    <property type="project" value="UniProtKB-KW"/>
</dbReference>
<dbReference type="InterPro" id="IPR050219">
    <property type="entry name" value="DnaG_primase"/>
</dbReference>
<evidence type="ECO:0000256" key="12">
    <source>
        <dbReference type="HAMAP-Rule" id="MF_00974"/>
    </source>
</evidence>
<dbReference type="Gene3D" id="3.90.580.10">
    <property type="entry name" value="Zinc finger, CHC2-type domain"/>
    <property type="match status" value="1"/>
</dbReference>
<comment type="domain">
    <text evidence="12">Contains an N-terminal zinc-binding domain, a central core domain that contains the primase activity, and a C-terminal DnaB-binding domain.</text>
</comment>
<keyword evidence="11 12" id="KW-0804">Transcription</keyword>
<reference evidence="16 17" key="1">
    <citation type="submission" date="2019-02" db="EMBL/GenBank/DDBJ databases">
        <title>Deep-cultivation of Planctomycetes and their phenomic and genomic characterization uncovers novel biology.</title>
        <authorList>
            <person name="Wiegand S."/>
            <person name="Jogler M."/>
            <person name="Boedeker C."/>
            <person name="Pinto D."/>
            <person name="Vollmers J."/>
            <person name="Rivas-Marin E."/>
            <person name="Kohn T."/>
            <person name="Peeters S.H."/>
            <person name="Heuer A."/>
            <person name="Rast P."/>
            <person name="Oberbeckmann S."/>
            <person name="Bunk B."/>
            <person name="Jeske O."/>
            <person name="Meyerdierks A."/>
            <person name="Storesund J.E."/>
            <person name="Kallscheuer N."/>
            <person name="Luecker S."/>
            <person name="Lage O.M."/>
            <person name="Pohl T."/>
            <person name="Merkel B.J."/>
            <person name="Hornburger P."/>
            <person name="Mueller R.-W."/>
            <person name="Bruemmer F."/>
            <person name="Labrenz M."/>
            <person name="Spormann A.M."/>
            <person name="Op den Camp H."/>
            <person name="Overmann J."/>
            <person name="Amann R."/>
            <person name="Jetten M.S.M."/>
            <person name="Mascher T."/>
            <person name="Medema M.H."/>
            <person name="Devos D.P."/>
            <person name="Kaster A.-K."/>
            <person name="Ovreas L."/>
            <person name="Rohde M."/>
            <person name="Galperin M.Y."/>
            <person name="Jogler C."/>
        </authorList>
    </citation>
    <scope>NUCLEOTIDE SEQUENCE [LARGE SCALE GENOMIC DNA]</scope>
    <source>
        <strain evidence="16 17">SV_7m_r</strain>
    </source>
</reference>
<dbReference type="EC" id="2.7.7.101" evidence="12"/>
<evidence type="ECO:0000259" key="15">
    <source>
        <dbReference type="PROSITE" id="PS50880"/>
    </source>
</evidence>
<dbReference type="AlphaFoldDB" id="A0A517SRV6"/>
<organism evidence="16 17">
    <name type="scientific">Stieleria bergensis</name>
    <dbReference type="NCBI Taxonomy" id="2528025"/>
    <lineage>
        <taxon>Bacteria</taxon>
        <taxon>Pseudomonadati</taxon>
        <taxon>Planctomycetota</taxon>
        <taxon>Planctomycetia</taxon>
        <taxon>Pirellulales</taxon>
        <taxon>Pirellulaceae</taxon>
        <taxon>Stieleria</taxon>
    </lineage>
</organism>
<evidence type="ECO:0000313" key="16">
    <source>
        <dbReference type="EMBL" id="QDT58861.1"/>
    </source>
</evidence>
<evidence type="ECO:0000256" key="6">
    <source>
        <dbReference type="ARBA" id="ARBA00022723"/>
    </source>
</evidence>
<dbReference type="PROSITE" id="PS50880">
    <property type="entry name" value="TOPRIM"/>
    <property type="match status" value="1"/>
</dbReference>
<dbReference type="Pfam" id="PF13155">
    <property type="entry name" value="Toprim_2"/>
    <property type="match status" value="1"/>
</dbReference>
<comment type="subunit">
    <text evidence="12">Monomer. Interacts with DnaB.</text>
</comment>
<keyword evidence="8 12" id="KW-0862">Zinc</keyword>
<gene>
    <name evidence="12 16" type="primary">dnaG</name>
    <name evidence="16" type="ORF">SV7mr_13620</name>
</gene>
<keyword evidence="2 12" id="KW-0639">Primosome</keyword>